<dbReference type="AlphaFoldDB" id="A0ABD1QQS7"/>
<gene>
    <name evidence="7" type="ORF">Fot_47116</name>
</gene>
<dbReference type="InterPro" id="IPR008978">
    <property type="entry name" value="HSP20-like_chaperone"/>
</dbReference>
<dbReference type="PROSITE" id="PS01031">
    <property type="entry name" value="SHSP"/>
    <property type="match status" value="1"/>
</dbReference>
<evidence type="ECO:0000256" key="5">
    <source>
        <dbReference type="SAM" id="Phobius"/>
    </source>
</evidence>
<dbReference type="InterPro" id="IPR002068">
    <property type="entry name" value="A-crystallin/Hsp20_dom"/>
</dbReference>
<feature type="compositionally biased region" description="Basic and acidic residues" evidence="4">
    <location>
        <begin position="261"/>
        <end position="284"/>
    </location>
</feature>
<comment type="caution">
    <text evidence="7">The sequence shown here is derived from an EMBL/GenBank/DDBJ whole genome shotgun (WGS) entry which is preliminary data.</text>
</comment>
<keyword evidence="1" id="KW-0346">Stress response</keyword>
<evidence type="ECO:0000313" key="7">
    <source>
        <dbReference type="EMBL" id="KAL2478102.1"/>
    </source>
</evidence>
<dbReference type="SUPFAM" id="SSF49764">
    <property type="entry name" value="HSP20-like chaperones"/>
    <property type="match status" value="1"/>
</dbReference>
<evidence type="ECO:0000313" key="8">
    <source>
        <dbReference type="Proteomes" id="UP001604277"/>
    </source>
</evidence>
<name>A0ABD1QQS7_9LAMI</name>
<accession>A0ABD1QQS7</accession>
<keyword evidence="5" id="KW-0812">Transmembrane</keyword>
<reference evidence="8" key="1">
    <citation type="submission" date="2024-07" db="EMBL/GenBank/DDBJ databases">
        <title>Two chromosome-level genome assemblies of Korean endemic species Abeliophyllum distichum and Forsythia ovata (Oleaceae).</title>
        <authorList>
            <person name="Jang H."/>
        </authorList>
    </citation>
    <scope>NUCLEOTIDE SEQUENCE [LARGE SCALE GENOMIC DNA]</scope>
</reference>
<organism evidence="7 8">
    <name type="scientific">Forsythia ovata</name>
    <dbReference type="NCBI Taxonomy" id="205694"/>
    <lineage>
        <taxon>Eukaryota</taxon>
        <taxon>Viridiplantae</taxon>
        <taxon>Streptophyta</taxon>
        <taxon>Embryophyta</taxon>
        <taxon>Tracheophyta</taxon>
        <taxon>Spermatophyta</taxon>
        <taxon>Magnoliopsida</taxon>
        <taxon>eudicotyledons</taxon>
        <taxon>Gunneridae</taxon>
        <taxon>Pentapetalae</taxon>
        <taxon>asterids</taxon>
        <taxon>lamiids</taxon>
        <taxon>Lamiales</taxon>
        <taxon>Oleaceae</taxon>
        <taxon>Forsythieae</taxon>
        <taxon>Forsythia</taxon>
    </lineage>
</organism>
<evidence type="ECO:0000256" key="2">
    <source>
        <dbReference type="PROSITE-ProRule" id="PRU00285"/>
    </source>
</evidence>
<feature type="transmembrane region" description="Helical" evidence="5">
    <location>
        <begin position="340"/>
        <end position="360"/>
    </location>
</feature>
<feature type="domain" description="SHSP" evidence="6">
    <location>
        <begin position="23"/>
        <end position="126"/>
    </location>
</feature>
<dbReference type="InterPro" id="IPR031107">
    <property type="entry name" value="Small_HSP"/>
</dbReference>
<feature type="region of interest" description="Disordered" evidence="4">
    <location>
        <begin position="261"/>
        <end position="315"/>
    </location>
</feature>
<dbReference type="Pfam" id="PF00011">
    <property type="entry name" value="HSP20"/>
    <property type="match status" value="1"/>
</dbReference>
<sequence length="368" mass="42082">MATPRQRRGGANVPYQSRMGVQPVYEDFKLESEWLQDGDSYNLIIQVPGFMREQLKVSTEDEKTIRVRGERFVAGNKWSRFQEDFQVPDNCELTSVRAKHDSGTLTITVPRKNIAGETKEEENKASQETLSPSHKAQDQVLPPQTTGMTAFRQPETDQQGRDKVTPTYDKTLERARGFWKKSDDHPRTKIERQEDEQKSYIEKEKRQEMKDKTAPPENIVDEAGKKVVDDKSVELAGINTRTGRQEDEQKSYIEKKGIQETKEKHVIQKAPRKDNVGKGKEITKDHKKIKSEKESKENQIVKTSEADDSPESDHGVFKMELKKHKKKAMTVSELNEERQLMVNMGAALLVIVAISAYVSFNFASQNAK</sequence>
<feature type="compositionally biased region" description="Basic and acidic residues" evidence="4">
    <location>
        <begin position="154"/>
        <end position="214"/>
    </location>
</feature>
<dbReference type="Proteomes" id="UP001604277">
    <property type="component" value="Unassembled WGS sequence"/>
</dbReference>
<evidence type="ECO:0000259" key="6">
    <source>
        <dbReference type="PROSITE" id="PS01031"/>
    </source>
</evidence>
<dbReference type="EMBL" id="JBFOLJ010000014">
    <property type="protein sequence ID" value="KAL2478102.1"/>
    <property type="molecule type" value="Genomic_DNA"/>
</dbReference>
<evidence type="ECO:0000256" key="1">
    <source>
        <dbReference type="ARBA" id="ARBA00023016"/>
    </source>
</evidence>
<protein>
    <submittedName>
        <fullName evidence="7">Inactive protein RESTRICTED TEV MOVEMENT 2-like</fullName>
    </submittedName>
</protein>
<dbReference type="Gene3D" id="2.60.40.790">
    <property type="match status" value="1"/>
</dbReference>
<proteinExistence type="inferred from homology"/>
<feature type="region of interest" description="Disordered" evidence="4">
    <location>
        <begin position="110"/>
        <end position="225"/>
    </location>
</feature>
<keyword evidence="5" id="KW-0472">Membrane</keyword>
<evidence type="ECO:0000256" key="4">
    <source>
        <dbReference type="SAM" id="MobiDB-lite"/>
    </source>
</evidence>
<dbReference type="CDD" id="cd06464">
    <property type="entry name" value="ACD_sHsps-like"/>
    <property type="match status" value="1"/>
</dbReference>
<evidence type="ECO:0000256" key="3">
    <source>
        <dbReference type="RuleBase" id="RU003616"/>
    </source>
</evidence>
<comment type="similarity">
    <text evidence="2 3">Belongs to the small heat shock protein (HSP20) family.</text>
</comment>
<keyword evidence="5" id="KW-1133">Transmembrane helix</keyword>
<keyword evidence="8" id="KW-1185">Reference proteome</keyword>
<dbReference type="PANTHER" id="PTHR11527">
    <property type="entry name" value="HEAT-SHOCK PROTEIN 20 FAMILY MEMBER"/>
    <property type="match status" value="1"/>
</dbReference>